<dbReference type="HOGENOM" id="CLU_074563_0_0_0"/>
<organism evidence="5 6">
    <name type="scientific">Caldithrix abyssi DSM 13497</name>
    <dbReference type="NCBI Taxonomy" id="880073"/>
    <lineage>
        <taxon>Bacteria</taxon>
        <taxon>Pseudomonadati</taxon>
        <taxon>Calditrichota</taxon>
        <taxon>Calditrichia</taxon>
        <taxon>Calditrichales</taxon>
        <taxon>Calditrichaceae</taxon>
        <taxon>Caldithrix</taxon>
    </lineage>
</organism>
<keyword evidence="1" id="KW-0963">Cytoplasm</keyword>
<dbReference type="PANTHER" id="PTHR30456:SF0">
    <property type="entry name" value="PYRIDOXINE 5'-PHOSPHATE SYNTHASE"/>
    <property type="match status" value="1"/>
</dbReference>
<dbReference type="PANTHER" id="PTHR30456">
    <property type="entry name" value="PYRIDOXINE 5'-PHOSPHATE SYNTHASE"/>
    <property type="match status" value="1"/>
</dbReference>
<evidence type="ECO:0000313" key="5">
    <source>
        <dbReference type="EMBL" id="EHO43344.1"/>
    </source>
</evidence>
<dbReference type="GO" id="GO:0008615">
    <property type="term" value="P:pyridoxine biosynthetic process"/>
    <property type="evidence" value="ECO:0007669"/>
    <property type="project" value="UniProtKB-KW"/>
</dbReference>
<dbReference type="InterPro" id="IPR013785">
    <property type="entry name" value="Aldolase_TIM"/>
</dbReference>
<dbReference type="GO" id="GO:0005829">
    <property type="term" value="C:cytosol"/>
    <property type="evidence" value="ECO:0007669"/>
    <property type="project" value="TreeGrafter"/>
</dbReference>
<evidence type="ECO:0000313" key="4">
    <source>
        <dbReference type="EMBL" id="APF19455.1"/>
    </source>
</evidence>
<dbReference type="EMBL" id="CP018099">
    <property type="protein sequence ID" value="APF19455.1"/>
    <property type="molecule type" value="Genomic_DNA"/>
</dbReference>
<dbReference type="STRING" id="880073.Cabys_2707"/>
<dbReference type="InterPro" id="IPR004569">
    <property type="entry name" value="PyrdxlP_synth_PdxJ"/>
</dbReference>
<name>H1XPH3_CALAY</name>
<dbReference type="PaxDb" id="880073-Calab_3747"/>
<evidence type="ECO:0000256" key="1">
    <source>
        <dbReference type="ARBA" id="ARBA00022490"/>
    </source>
</evidence>
<protein>
    <submittedName>
        <fullName evidence="5">Pyridoxal phosphate biosynthetic protein PdxJ</fullName>
    </submittedName>
    <submittedName>
        <fullName evidence="4">Pyridoxine 5'-phosphate synthase</fullName>
    </submittedName>
</protein>
<dbReference type="SUPFAM" id="SSF63892">
    <property type="entry name" value="Pyridoxine 5'-phosphate synthase"/>
    <property type="match status" value="1"/>
</dbReference>
<dbReference type="Gene3D" id="3.20.20.70">
    <property type="entry name" value="Aldolase class I"/>
    <property type="match status" value="1"/>
</dbReference>
<dbReference type="InParanoid" id="H1XPH3"/>
<proteinExistence type="predicted"/>
<dbReference type="FunCoup" id="H1XPH3">
    <property type="interactions" value="314"/>
</dbReference>
<evidence type="ECO:0000256" key="2">
    <source>
        <dbReference type="ARBA" id="ARBA00022679"/>
    </source>
</evidence>
<dbReference type="AlphaFoldDB" id="H1XPH3"/>
<dbReference type="Proteomes" id="UP000183868">
    <property type="component" value="Chromosome"/>
</dbReference>
<dbReference type="OrthoDB" id="9806590at2"/>
<dbReference type="eggNOG" id="COG0854">
    <property type="taxonomic scope" value="Bacteria"/>
</dbReference>
<keyword evidence="6" id="KW-1185">Reference proteome</keyword>
<dbReference type="RefSeq" id="WP_006930944.1">
    <property type="nucleotide sequence ID" value="NZ_CM001402.1"/>
</dbReference>
<dbReference type="KEGG" id="caby:Cabys_2707"/>
<dbReference type="GO" id="GO:0033856">
    <property type="term" value="F:pyridoxine 5'-phosphate synthase activity"/>
    <property type="evidence" value="ECO:0007669"/>
    <property type="project" value="InterPro"/>
</dbReference>
<evidence type="ECO:0000313" key="7">
    <source>
        <dbReference type="Proteomes" id="UP000183868"/>
    </source>
</evidence>
<dbReference type="InterPro" id="IPR036130">
    <property type="entry name" value="Pyridoxine-5'_phos_synth"/>
</dbReference>
<accession>H1XPH3</accession>
<dbReference type="Proteomes" id="UP000004671">
    <property type="component" value="Chromosome"/>
</dbReference>
<gene>
    <name evidence="4" type="ORF">Cabys_2707</name>
    <name evidence="5" type="ORF">Calab_3747</name>
</gene>
<evidence type="ECO:0000313" key="6">
    <source>
        <dbReference type="Proteomes" id="UP000004671"/>
    </source>
</evidence>
<evidence type="ECO:0000256" key="3">
    <source>
        <dbReference type="ARBA" id="ARBA00023096"/>
    </source>
</evidence>
<dbReference type="EMBL" id="CM001402">
    <property type="protein sequence ID" value="EHO43344.1"/>
    <property type="molecule type" value="Genomic_DNA"/>
</dbReference>
<keyword evidence="3" id="KW-0664">Pyridoxine biosynthesis</keyword>
<reference evidence="5 6" key="1">
    <citation type="submission" date="2011-09" db="EMBL/GenBank/DDBJ databases">
        <title>The permanent draft genome of Caldithrix abyssi DSM 13497.</title>
        <authorList>
            <consortium name="US DOE Joint Genome Institute (JGI-PGF)"/>
            <person name="Lucas S."/>
            <person name="Han J."/>
            <person name="Lapidus A."/>
            <person name="Bruce D."/>
            <person name="Goodwin L."/>
            <person name="Pitluck S."/>
            <person name="Peters L."/>
            <person name="Kyrpides N."/>
            <person name="Mavromatis K."/>
            <person name="Ivanova N."/>
            <person name="Mikhailova N."/>
            <person name="Chertkov O."/>
            <person name="Detter J.C."/>
            <person name="Tapia R."/>
            <person name="Han C."/>
            <person name="Land M."/>
            <person name="Hauser L."/>
            <person name="Markowitz V."/>
            <person name="Cheng J.-F."/>
            <person name="Hugenholtz P."/>
            <person name="Woyke T."/>
            <person name="Wu D."/>
            <person name="Spring S."/>
            <person name="Brambilla E."/>
            <person name="Klenk H.-P."/>
            <person name="Eisen J.A."/>
        </authorList>
    </citation>
    <scope>NUCLEOTIDE SEQUENCE [LARGE SCALE GENOMIC DNA]</scope>
    <source>
        <strain evidence="5 6">DSM 13497</strain>
    </source>
</reference>
<reference evidence="4 7" key="2">
    <citation type="submission" date="2016-11" db="EMBL/GenBank/DDBJ databases">
        <title>Genomic analysis of Caldithrix abyssi and proposal of a novel bacterial phylum Caldithrichaeota.</title>
        <authorList>
            <person name="Kublanov I."/>
            <person name="Sigalova O."/>
            <person name="Gavrilov S."/>
            <person name="Lebedinsky A."/>
            <person name="Ivanova N."/>
            <person name="Daum C."/>
            <person name="Reddy T."/>
            <person name="Klenk H.P."/>
            <person name="Goker M."/>
            <person name="Reva O."/>
            <person name="Miroshnichenko M."/>
            <person name="Kyprides N."/>
            <person name="Woyke T."/>
            <person name="Gelfand M."/>
        </authorList>
    </citation>
    <scope>NUCLEOTIDE SEQUENCE [LARGE SCALE GENOMIC DNA]</scope>
    <source>
        <strain evidence="4 7">LF13</strain>
    </source>
</reference>
<sequence length="236" mass="26221">MHRLAVDIDPIAFVRNSFNDKYPDPIQAVVLAELGGAESIVAYLHDNQKTVKETDIVLLKHIVKTYLNIRCNLTEENVRKLLRIKPDMVTFVAPGELHDIAPHPLNVDMYPTQLQDFIIELRTNGILSSVLIEPQVEQVKLAGKLEFDYVELDATGLANAEDMDSEIALLQELDNLSLAANKLGMGVNISGGIGYDNIRDITKMENIEDIIVGKPLFSKSLAIGFEQAVRDLIALM</sequence>
<keyword evidence="2" id="KW-0808">Transferase</keyword>
<dbReference type="Pfam" id="PF03740">
    <property type="entry name" value="PdxJ"/>
    <property type="match status" value="1"/>
</dbReference>